<dbReference type="PANTHER" id="PTHR34145">
    <property type="entry name" value="OS02G0105600 PROTEIN"/>
    <property type="match status" value="1"/>
</dbReference>
<dbReference type="EnsemblPlants" id="EMT21436">
    <property type="protein sequence ID" value="EMT21436"/>
    <property type="gene ID" value="F775_33160"/>
</dbReference>
<dbReference type="PANTHER" id="PTHR34145:SF39">
    <property type="entry name" value="F-BOX DOMAIN-CONTAINING PROTEIN"/>
    <property type="match status" value="1"/>
</dbReference>
<dbReference type="ExpressionAtlas" id="M8CE43">
    <property type="expression patterns" value="baseline"/>
</dbReference>
<dbReference type="Gene3D" id="3.80.10.10">
    <property type="entry name" value="Ribonuclease Inhibitor"/>
    <property type="match status" value="1"/>
</dbReference>
<dbReference type="SUPFAM" id="SSF52047">
    <property type="entry name" value="RNI-like"/>
    <property type="match status" value="1"/>
</dbReference>
<protein>
    <recommendedName>
        <fullName evidence="1">At1g61320/AtMIF1 LRR domain-containing protein</fullName>
    </recommendedName>
</protein>
<sequence length="488" mass="55110">MYASSAASASRRSLASRSCRAIAVLTTLGFGGTRWISAVPKGKFSRAAAPWYRTYSMAASSAVWNNPIHFRWWVSRSVISATHVPHERSRTLRTSGIIYIPYCQCKMLPVPQPYHHLNSWLQIAVTPMIQELNLVVWRKEEMFGLQKRNKKPTFSFPCTLLSDRCRDSIQNIRLANCVLRPTCQLGLPSLKTLDLHNVYITGDELGCLLSNSFALEQLKLVFCHDIIHLEIPCLLQRFSFLEVLACSSLEVIQNKAPNLSRFWFTGNQVQISLGDSLNVKNLKLDHSCSISYAIDTLPSGVPNLETLTINSTREIANAPMASSKFLHLKVLCINIFGSNFHRDYDYLSFVSFFDASPSLETFRLYVGRQFNYDSFEGDSSSLRRIPEHRHGNLKSVKITGFCPQKSMLELTRDILQNAASLERLTLDASPVNYRCSGNILGSKCFPMQTAYIREAHKSILAVRTYIESKVPSKVKLNVLEPCSRCHPL</sequence>
<evidence type="ECO:0000259" key="1">
    <source>
        <dbReference type="Pfam" id="PF23622"/>
    </source>
</evidence>
<accession>M8CE43</accession>
<dbReference type="InterPro" id="IPR055357">
    <property type="entry name" value="LRR_At1g61320_AtMIF1"/>
</dbReference>
<dbReference type="Pfam" id="PF23622">
    <property type="entry name" value="LRR_At1g61320_AtMIF1"/>
    <property type="match status" value="1"/>
</dbReference>
<dbReference type="InterPro" id="IPR053772">
    <property type="entry name" value="At1g61320/At1g61330-like"/>
</dbReference>
<dbReference type="AlphaFoldDB" id="M8CE43"/>
<proteinExistence type="predicted"/>
<organism evidence="2">
    <name type="scientific">Aegilops tauschii</name>
    <name type="common">Tausch's goatgrass</name>
    <name type="synonym">Aegilops squarrosa</name>
    <dbReference type="NCBI Taxonomy" id="37682"/>
    <lineage>
        <taxon>Eukaryota</taxon>
        <taxon>Viridiplantae</taxon>
        <taxon>Streptophyta</taxon>
        <taxon>Embryophyta</taxon>
        <taxon>Tracheophyta</taxon>
        <taxon>Spermatophyta</taxon>
        <taxon>Magnoliopsida</taxon>
        <taxon>Liliopsida</taxon>
        <taxon>Poales</taxon>
        <taxon>Poaceae</taxon>
        <taxon>BOP clade</taxon>
        <taxon>Pooideae</taxon>
        <taxon>Triticodae</taxon>
        <taxon>Triticeae</taxon>
        <taxon>Triticinae</taxon>
        <taxon>Aegilops</taxon>
    </lineage>
</organism>
<name>M8CE43_AEGTA</name>
<evidence type="ECO:0000313" key="2">
    <source>
        <dbReference type="EnsemblPlants" id="EMT21436"/>
    </source>
</evidence>
<reference evidence="2" key="1">
    <citation type="submission" date="2015-06" db="UniProtKB">
        <authorList>
            <consortium name="EnsemblPlants"/>
        </authorList>
    </citation>
    <scope>IDENTIFICATION</scope>
</reference>
<feature type="domain" description="At1g61320/AtMIF1 LRR" evidence="1">
    <location>
        <begin position="114"/>
        <end position="483"/>
    </location>
</feature>
<dbReference type="InterPro" id="IPR032675">
    <property type="entry name" value="LRR_dom_sf"/>
</dbReference>